<evidence type="ECO:0000313" key="2">
    <source>
        <dbReference type="Proteomes" id="UP001314263"/>
    </source>
</evidence>
<dbReference type="EMBL" id="CAUYUE010000001">
    <property type="protein sequence ID" value="CAK0733080.1"/>
    <property type="molecule type" value="Genomic_DNA"/>
</dbReference>
<name>A0AAV1HPX1_9CHLO</name>
<protein>
    <submittedName>
        <fullName evidence="1">Uncharacterized protein</fullName>
    </submittedName>
</protein>
<reference evidence="1 2" key="1">
    <citation type="submission" date="2023-10" db="EMBL/GenBank/DDBJ databases">
        <authorList>
            <person name="Maclean D."/>
            <person name="Macfadyen A."/>
        </authorList>
    </citation>
    <scope>NUCLEOTIDE SEQUENCE [LARGE SCALE GENOMIC DNA]</scope>
</reference>
<accession>A0AAV1HPX1</accession>
<proteinExistence type="predicted"/>
<organism evidence="1 2">
    <name type="scientific">Coccomyxa viridis</name>
    <dbReference type="NCBI Taxonomy" id="1274662"/>
    <lineage>
        <taxon>Eukaryota</taxon>
        <taxon>Viridiplantae</taxon>
        <taxon>Chlorophyta</taxon>
        <taxon>core chlorophytes</taxon>
        <taxon>Trebouxiophyceae</taxon>
        <taxon>Trebouxiophyceae incertae sedis</taxon>
        <taxon>Coccomyxaceae</taxon>
        <taxon>Coccomyxa</taxon>
    </lineage>
</organism>
<keyword evidence="2" id="KW-1185">Reference proteome</keyword>
<evidence type="ECO:0000313" key="1">
    <source>
        <dbReference type="EMBL" id="CAK0733080.1"/>
    </source>
</evidence>
<dbReference type="AlphaFoldDB" id="A0AAV1HPX1"/>
<dbReference type="Proteomes" id="UP001314263">
    <property type="component" value="Unassembled WGS sequence"/>
</dbReference>
<comment type="caution">
    <text evidence="1">The sequence shown here is derived from an EMBL/GenBank/DDBJ whole genome shotgun (WGS) entry which is preliminary data.</text>
</comment>
<gene>
    <name evidence="1" type="ORF">CVIRNUC_000223</name>
</gene>
<sequence>MADACHYADRTHCQHGRLSRACQNRQWNVNVFLQTISAVLDVHATASQAYMGRKEEHDALPVQARITKLLPVLQTYIKSAGVQREKAPAVEAGFGMAAKEPQSVRTWNRNKESFESVGGKKVADQEIQRSVARERLQSECNTEYHAVLKNMNYLKCPNVRYQDNDESRPYNHGLLMHMRNEGRCLICWAASHKIYDCPHR</sequence>